<dbReference type="PANTHER" id="PTHR12526">
    <property type="entry name" value="GLYCOSYLTRANSFERASE"/>
    <property type="match status" value="1"/>
</dbReference>
<dbReference type="InterPro" id="IPR001296">
    <property type="entry name" value="Glyco_trans_1"/>
</dbReference>
<dbReference type="Pfam" id="PF13477">
    <property type="entry name" value="Glyco_trans_4_2"/>
    <property type="match status" value="1"/>
</dbReference>
<keyword evidence="4" id="KW-1185">Reference proteome</keyword>
<organism evidence="3 4">
    <name type="scientific">Caballeronia terrestris</name>
    <dbReference type="NCBI Taxonomy" id="1226301"/>
    <lineage>
        <taxon>Bacteria</taxon>
        <taxon>Pseudomonadati</taxon>
        <taxon>Pseudomonadota</taxon>
        <taxon>Betaproteobacteria</taxon>
        <taxon>Burkholderiales</taxon>
        <taxon>Burkholderiaceae</taxon>
        <taxon>Caballeronia</taxon>
    </lineage>
</organism>
<evidence type="ECO:0000259" key="1">
    <source>
        <dbReference type="Pfam" id="PF00534"/>
    </source>
</evidence>
<protein>
    <submittedName>
        <fullName evidence="3">Glycosyl transferase</fullName>
    </submittedName>
</protein>
<accession>A0A158KLY8</accession>
<evidence type="ECO:0000313" key="3">
    <source>
        <dbReference type="EMBL" id="SAL82147.1"/>
    </source>
</evidence>
<reference evidence="3" key="1">
    <citation type="submission" date="2016-01" db="EMBL/GenBank/DDBJ databases">
        <authorList>
            <person name="Peeters C."/>
        </authorList>
    </citation>
    <scope>NUCLEOTIDE SEQUENCE [LARGE SCALE GENOMIC DNA]</scope>
    <source>
        <strain evidence="3">LMG 22937</strain>
    </source>
</reference>
<dbReference type="Gene3D" id="3.40.50.2000">
    <property type="entry name" value="Glycogen Phosphorylase B"/>
    <property type="match status" value="2"/>
</dbReference>
<dbReference type="PANTHER" id="PTHR12526:SF638">
    <property type="entry name" value="SPORE COAT PROTEIN SA"/>
    <property type="match status" value="1"/>
</dbReference>
<dbReference type="AlphaFoldDB" id="A0A158KLY8"/>
<gene>
    <name evidence="3" type="ORF">AWB67_06044</name>
</gene>
<name>A0A158KLY8_9BURK</name>
<proteinExistence type="predicted"/>
<keyword evidence="3" id="KW-0808">Transferase</keyword>
<dbReference type="SUPFAM" id="SSF53756">
    <property type="entry name" value="UDP-Glycosyltransferase/glycogen phosphorylase"/>
    <property type="match status" value="1"/>
</dbReference>
<sequence length="396" mass="43838">MTGRKVVLFANTDWYLYNFRLSLAQKLRQDGYEVVLLSPPGEFGPKLQALGFNWHAMPMNRRSLNPLREVGVLAWLVRFLRHEKPDLVHGFTIKSAVYGSLASKFAGVPARINAVAGMGYVFTSRDLRARVLRPIVRQLMRTALNGRRNALVLQNPDDVAVFKSAKIVDDQAIRLIKGSGVNCSRFTARPEPDEDSRAPLRVVLAARLLWDKGIAEYVEAARELKAEGRTVKFLLAGSPDDGNPASVSKGLVEGWANEGLLTWLGHVSDMPKMLSEVDVVVLPSYREGLPKTLIEAAACALPLITTDAPGCREVVSNTGEDGLQIPVRDSAALADAIRLLDDDRKLCRKLGLAAREKALSEFDESIVISKTLRVYSELLDPMPHEVVVPRQRERQI</sequence>
<dbReference type="RefSeq" id="WP_087659775.1">
    <property type="nucleotide sequence ID" value="NZ_FCOL02000071.1"/>
</dbReference>
<dbReference type="OrthoDB" id="9775208at2"/>
<dbReference type="EMBL" id="FCOL02000071">
    <property type="protein sequence ID" value="SAL82147.1"/>
    <property type="molecule type" value="Genomic_DNA"/>
</dbReference>
<feature type="domain" description="Glycosyl transferase family 1" evidence="1">
    <location>
        <begin position="202"/>
        <end position="356"/>
    </location>
</feature>
<evidence type="ECO:0000313" key="4">
    <source>
        <dbReference type="Proteomes" id="UP000054925"/>
    </source>
</evidence>
<dbReference type="InterPro" id="IPR028098">
    <property type="entry name" value="Glyco_trans_4-like_N"/>
</dbReference>
<dbReference type="Pfam" id="PF00534">
    <property type="entry name" value="Glycos_transf_1"/>
    <property type="match status" value="1"/>
</dbReference>
<dbReference type="GO" id="GO:0016757">
    <property type="term" value="F:glycosyltransferase activity"/>
    <property type="evidence" value="ECO:0007669"/>
    <property type="project" value="InterPro"/>
</dbReference>
<dbReference type="CDD" id="cd03808">
    <property type="entry name" value="GT4_CapM-like"/>
    <property type="match status" value="1"/>
</dbReference>
<feature type="domain" description="Glycosyltransferase subfamily 4-like N-terminal" evidence="2">
    <location>
        <begin position="5"/>
        <end position="145"/>
    </location>
</feature>
<evidence type="ECO:0000259" key="2">
    <source>
        <dbReference type="Pfam" id="PF13477"/>
    </source>
</evidence>
<comment type="caution">
    <text evidence="3">The sequence shown here is derived from an EMBL/GenBank/DDBJ whole genome shotgun (WGS) entry which is preliminary data.</text>
</comment>
<dbReference type="Proteomes" id="UP000054925">
    <property type="component" value="Unassembled WGS sequence"/>
</dbReference>